<dbReference type="EMBL" id="LAZR01055625">
    <property type="protein sequence ID" value="KKK75958.1"/>
    <property type="molecule type" value="Genomic_DNA"/>
</dbReference>
<name>A0A0F8Y3V4_9ZZZZ</name>
<protein>
    <submittedName>
        <fullName evidence="1">Uncharacterized protein</fullName>
    </submittedName>
</protein>
<gene>
    <name evidence="1" type="ORF">LCGC14_2868520</name>
</gene>
<sequence>VYKRDSIWIGQATGATGAQAFCFEKVGDFDGPANAAAIVRIRGADLYMTEHGRVAMFTGVSHDWIADGAWSTIKAEIDQTKPGRIRGEYHRQEEEVWFHYVRTQDSGLAKGLLIIKLPQPKFGLPHFACFTGVMAEGISAGMSVVRTNSKVPVVFTATSGTEQSFTAENTTARRRKSGFTTLELRTPGSQKAY</sequence>
<proteinExistence type="predicted"/>
<reference evidence="1" key="1">
    <citation type="journal article" date="2015" name="Nature">
        <title>Complex archaea that bridge the gap between prokaryotes and eukaryotes.</title>
        <authorList>
            <person name="Spang A."/>
            <person name="Saw J.H."/>
            <person name="Jorgensen S.L."/>
            <person name="Zaremba-Niedzwiedzka K."/>
            <person name="Martijn J."/>
            <person name="Lind A.E."/>
            <person name="van Eijk R."/>
            <person name="Schleper C."/>
            <person name="Guy L."/>
            <person name="Ettema T.J."/>
        </authorList>
    </citation>
    <scope>NUCLEOTIDE SEQUENCE</scope>
</reference>
<evidence type="ECO:0000313" key="1">
    <source>
        <dbReference type="EMBL" id="KKK75958.1"/>
    </source>
</evidence>
<feature type="non-terminal residue" evidence="1">
    <location>
        <position position="1"/>
    </location>
</feature>
<accession>A0A0F8Y3V4</accession>
<dbReference type="AlphaFoldDB" id="A0A0F8Y3V4"/>
<comment type="caution">
    <text evidence="1">The sequence shown here is derived from an EMBL/GenBank/DDBJ whole genome shotgun (WGS) entry which is preliminary data.</text>
</comment>
<organism evidence="1">
    <name type="scientific">marine sediment metagenome</name>
    <dbReference type="NCBI Taxonomy" id="412755"/>
    <lineage>
        <taxon>unclassified sequences</taxon>
        <taxon>metagenomes</taxon>
        <taxon>ecological metagenomes</taxon>
    </lineage>
</organism>